<dbReference type="GO" id="GO:1905786">
    <property type="term" value="P:positive regulation of anaphase-promoting complex-dependent catabolic process"/>
    <property type="evidence" value="ECO:0007669"/>
    <property type="project" value="TreeGrafter"/>
</dbReference>
<dbReference type="SMART" id="SM00320">
    <property type="entry name" value="WD40"/>
    <property type="match status" value="6"/>
</dbReference>
<feature type="domain" description="CDC20/Fizzy WD40" evidence="9">
    <location>
        <begin position="101"/>
        <end position="386"/>
    </location>
</feature>
<evidence type="ECO:0000256" key="4">
    <source>
        <dbReference type="ARBA" id="ARBA00022737"/>
    </source>
</evidence>
<proteinExistence type="inferred from homology"/>
<dbReference type="InterPro" id="IPR056150">
    <property type="entry name" value="WD40_CDC20-Fz"/>
</dbReference>
<keyword evidence="4" id="KW-0677">Repeat</keyword>
<dbReference type="InterPro" id="IPR001680">
    <property type="entry name" value="WD40_rpt"/>
</dbReference>
<dbReference type="PROSITE" id="PS50082">
    <property type="entry name" value="WD_REPEATS_2"/>
    <property type="match status" value="2"/>
</dbReference>
<dbReference type="AlphaFoldDB" id="A0A9D5D4S2"/>
<dbReference type="GO" id="GO:1990757">
    <property type="term" value="F:ubiquitin ligase activator activity"/>
    <property type="evidence" value="ECO:0007669"/>
    <property type="project" value="TreeGrafter"/>
</dbReference>
<dbReference type="GO" id="GO:0010997">
    <property type="term" value="F:anaphase-promoting complex binding"/>
    <property type="evidence" value="ECO:0007669"/>
    <property type="project" value="InterPro"/>
</dbReference>
<name>A0A9D5D4S2_9LILI</name>
<reference evidence="10" key="2">
    <citation type="journal article" date="2022" name="Hortic Res">
        <title>The genome of Dioscorea zingiberensis sheds light on the biosynthesis, origin and evolution of the medicinally important diosgenin saponins.</title>
        <authorList>
            <person name="Li Y."/>
            <person name="Tan C."/>
            <person name="Li Z."/>
            <person name="Guo J."/>
            <person name="Li S."/>
            <person name="Chen X."/>
            <person name="Wang C."/>
            <person name="Dai X."/>
            <person name="Yang H."/>
            <person name="Song W."/>
            <person name="Hou L."/>
            <person name="Xu J."/>
            <person name="Tong Z."/>
            <person name="Xu A."/>
            <person name="Yuan X."/>
            <person name="Wang W."/>
            <person name="Yang Q."/>
            <person name="Chen L."/>
            <person name="Sun Z."/>
            <person name="Wang K."/>
            <person name="Pan B."/>
            <person name="Chen J."/>
            <person name="Bao Y."/>
            <person name="Liu F."/>
            <person name="Qi X."/>
            <person name="Gang D.R."/>
            <person name="Wen J."/>
            <person name="Li J."/>
        </authorList>
    </citation>
    <scope>NUCLEOTIDE SEQUENCE</scope>
    <source>
        <strain evidence="10">Dzin_1.0</strain>
    </source>
</reference>
<dbReference type="Pfam" id="PF24807">
    <property type="entry name" value="WD40_CDC20-Fz"/>
    <property type="match status" value="1"/>
</dbReference>
<feature type="repeat" description="WD" evidence="8">
    <location>
        <begin position="144"/>
        <end position="177"/>
    </location>
</feature>
<reference evidence="10" key="1">
    <citation type="submission" date="2021-03" db="EMBL/GenBank/DDBJ databases">
        <authorList>
            <person name="Li Z."/>
            <person name="Yang C."/>
        </authorList>
    </citation>
    <scope>NUCLEOTIDE SEQUENCE</scope>
    <source>
        <strain evidence="10">Dzin_1.0</strain>
        <tissue evidence="10">Leaf</tissue>
    </source>
</reference>
<organism evidence="10 11">
    <name type="scientific">Dioscorea zingiberensis</name>
    <dbReference type="NCBI Taxonomy" id="325984"/>
    <lineage>
        <taxon>Eukaryota</taxon>
        <taxon>Viridiplantae</taxon>
        <taxon>Streptophyta</taxon>
        <taxon>Embryophyta</taxon>
        <taxon>Tracheophyta</taxon>
        <taxon>Spermatophyta</taxon>
        <taxon>Magnoliopsida</taxon>
        <taxon>Liliopsida</taxon>
        <taxon>Dioscoreales</taxon>
        <taxon>Dioscoreaceae</taxon>
        <taxon>Dioscorea</taxon>
    </lineage>
</organism>
<evidence type="ECO:0000313" key="10">
    <source>
        <dbReference type="EMBL" id="KAJ0984427.1"/>
    </source>
</evidence>
<keyword evidence="3" id="KW-0132">Cell division</keyword>
<protein>
    <recommendedName>
        <fullName evidence="9">CDC20/Fizzy WD40 domain-containing protein</fullName>
    </recommendedName>
</protein>
<evidence type="ECO:0000256" key="3">
    <source>
        <dbReference type="ARBA" id="ARBA00022618"/>
    </source>
</evidence>
<dbReference type="SUPFAM" id="SSF50978">
    <property type="entry name" value="WD40 repeat-like"/>
    <property type="match status" value="1"/>
</dbReference>
<evidence type="ECO:0000259" key="9">
    <source>
        <dbReference type="Pfam" id="PF24807"/>
    </source>
</evidence>
<dbReference type="PROSITE" id="PS00678">
    <property type="entry name" value="WD_REPEATS_1"/>
    <property type="match status" value="1"/>
</dbReference>
<dbReference type="InterPro" id="IPR019775">
    <property type="entry name" value="WD40_repeat_CS"/>
</dbReference>
<evidence type="ECO:0000256" key="6">
    <source>
        <dbReference type="ARBA" id="ARBA00023306"/>
    </source>
</evidence>
<evidence type="ECO:0000313" key="11">
    <source>
        <dbReference type="Proteomes" id="UP001085076"/>
    </source>
</evidence>
<dbReference type="PANTHER" id="PTHR19918:SF8">
    <property type="entry name" value="FI02843P"/>
    <property type="match status" value="1"/>
</dbReference>
<dbReference type="InterPro" id="IPR036322">
    <property type="entry name" value="WD40_repeat_dom_sf"/>
</dbReference>
<keyword evidence="5" id="KW-0498">Mitosis</keyword>
<keyword evidence="11" id="KW-1185">Reference proteome</keyword>
<dbReference type="EMBL" id="JAGGNH010000001">
    <property type="protein sequence ID" value="KAJ0984427.1"/>
    <property type="molecule type" value="Genomic_DNA"/>
</dbReference>
<dbReference type="GO" id="GO:0031145">
    <property type="term" value="P:anaphase-promoting complex-dependent catabolic process"/>
    <property type="evidence" value="ECO:0007669"/>
    <property type="project" value="TreeGrafter"/>
</dbReference>
<keyword evidence="6" id="KW-0131">Cell cycle</keyword>
<comment type="similarity">
    <text evidence="1">Belongs to the WD repeat CDC20/Fizzy family.</text>
</comment>
<comment type="caution">
    <text evidence="10">The sequence shown here is derived from an EMBL/GenBank/DDBJ whole genome shotgun (WGS) entry which is preliminary data.</text>
</comment>
<evidence type="ECO:0000256" key="8">
    <source>
        <dbReference type="PROSITE-ProRule" id="PRU00221"/>
    </source>
</evidence>
<keyword evidence="2 8" id="KW-0853">WD repeat</keyword>
<dbReference type="GO" id="GO:0051301">
    <property type="term" value="P:cell division"/>
    <property type="evidence" value="ECO:0007669"/>
    <property type="project" value="UniProtKB-KW"/>
</dbReference>
<dbReference type="Proteomes" id="UP001085076">
    <property type="component" value="Miscellaneous, Linkage group lg01"/>
</dbReference>
<dbReference type="PROSITE" id="PS50294">
    <property type="entry name" value="WD_REPEATS_REGION"/>
    <property type="match status" value="2"/>
</dbReference>
<dbReference type="Gene3D" id="2.130.10.10">
    <property type="entry name" value="YVTN repeat-like/Quinoprotein amine dehydrogenase"/>
    <property type="match status" value="1"/>
</dbReference>
<sequence>MQASRVWLKDPGKDRLHKYDRFIHVMSRRDIDIANYWLTDGQKNENSTTESPYKRCLKEYVFEGRTRIFSNTRSPQILNNCLSPKPMKHKRQLPKAADVLLDAPDILDDYYVNLLGWSNSNILAIALDKTVYLWNGSDGSTSELSTFESAVTSINWSPDGQRLAVGLHKAEVQLWDLGSRCLFRKLQGVHNSRVGSIAWNNHILTTAEKKIVNYDTRAEPCAFWTSQGHRGRVCGLRWSPSSRHLASGGDDGLVHIWDLSMGSKQWLHRFNCHKGSAKALCWSPVCSNLLASSGGKSDQHILVRNTSTCEVLNVIDTGCQVSEILWSSDGRELLTSHGSPANQLILWKYPSMTKIAELPGHSSRILFMAQGSDGSTVATAGADELLMRGELQIKNSGGYKVLL</sequence>
<accession>A0A9D5D4S2</accession>
<dbReference type="InterPro" id="IPR015943">
    <property type="entry name" value="WD40/YVTN_repeat-like_dom_sf"/>
</dbReference>
<feature type="repeat" description="WD" evidence="8">
    <location>
        <begin position="226"/>
        <end position="260"/>
    </location>
</feature>
<evidence type="ECO:0000256" key="2">
    <source>
        <dbReference type="ARBA" id="ARBA00022574"/>
    </source>
</evidence>
<dbReference type="OrthoDB" id="10263272at2759"/>
<dbReference type="PANTHER" id="PTHR19918">
    <property type="entry name" value="CELL DIVISION CYCLE 20 CDC20 FIZZY -RELATED"/>
    <property type="match status" value="1"/>
</dbReference>
<evidence type="ECO:0000256" key="1">
    <source>
        <dbReference type="ARBA" id="ARBA00006445"/>
    </source>
</evidence>
<evidence type="ECO:0000256" key="5">
    <source>
        <dbReference type="ARBA" id="ARBA00022776"/>
    </source>
</evidence>
<dbReference type="GO" id="GO:0005680">
    <property type="term" value="C:anaphase-promoting complex"/>
    <property type="evidence" value="ECO:0007669"/>
    <property type="project" value="TreeGrafter"/>
</dbReference>
<gene>
    <name evidence="10" type="ORF">J5N97_002783</name>
</gene>
<evidence type="ECO:0000256" key="7">
    <source>
        <dbReference type="ARBA" id="ARBA00023425"/>
    </source>
</evidence>
<comment type="function">
    <text evidence="7">Component of the anaphase promoting complex/cyclosome (APC/C), a cell cycle-regulated E3 ubiquitin-protein ligase complex that controls progression through mitosis and the G1 phase of the cell cycle.</text>
</comment>
<dbReference type="InterPro" id="IPR033010">
    <property type="entry name" value="Cdc20/Fizzy"/>
</dbReference>